<feature type="region of interest" description="Disordered" evidence="1">
    <location>
        <begin position="276"/>
        <end position="297"/>
    </location>
</feature>
<feature type="compositionally biased region" description="Gly residues" evidence="1">
    <location>
        <begin position="985"/>
        <end position="997"/>
    </location>
</feature>
<feature type="region of interest" description="Disordered" evidence="1">
    <location>
        <begin position="1011"/>
        <end position="1049"/>
    </location>
</feature>
<feature type="region of interest" description="Disordered" evidence="1">
    <location>
        <begin position="1256"/>
        <end position="1287"/>
    </location>
</feature>
<evidence type="ECO:0000256" key="1">
    <source>
        <dbReference type="SAM" id="MobiDB-lite"/>
    </source>
</evidence>
<name>A0A1I8IB90_9PLAT</name>
<feature type="region of interest" description="Disordered" evidence="1">
    <location>
        <begin position="1391"/>
        <end position="1414"/>
    </location>
</feature>
<feature type="compositionally biased region" description="Low complexity" evidence="1">
    <location>
        <begin position="2054"/>
        <end position="2073"/>
    </location>
</feature>
<keyword evidence="2" id="KW-1185">Reference proteome</keyword>
<feature type="region of interest" description="Disordered" evidence="1">
    <location>
        <begin position="2054"/>
        <end position="2101"/>
    </location>
</feature>
<feature type="region of interest" description="Disordered" evidence="1">
    <location>
        <begin position="1095"/>
        <end position="1119"/>
    </location>
</feature>
<proteinExistence type="predicted"/>
<organism evidence="2 3">
    <name type="scientific">Macrostomum lignano</name>
    <dbReference type="NCBI Taxonomy" id="282301"/>
    <lineage>
        <taxon>Eukaryota</taxon>
        <taxon>Metazoa</taxon>
        <taxon>Spiralia</taxon>
        <taxon>Lophotrochozoa</taxon>
        <taxon>Platyhelminthes</taxon>
        <taxon>Rhabditophora</taxon>
        <taxon>Macrostomorpha</taxon>
        <taxon>Macrostomida</taxon>
        <taxon>Macrostomidae</taxon>
        <taxon>Macrostomum</taxon>
    </lineage>
</organism>
<feature type="compositionally biased region" description="Gly residues" evidence="1">
    <location>
        <begin position="948"/>
        <end position="972"/>
    </location>
</feature>
<reference evidence="3" key="1">
    <citation type="submission" date="2016-11" db="UniProtKB">
        <authorList>
            <consortium name="WormBaseParasite"/>
        </authorList>
    </citation>
    <scope>IDENTIFICATION</scope>
</reference>
<evidence type="ECO:0000313" key="3">
    <source>
        <dbReference type="WBParaSite" id="maker-uti_cns_0011259-snap-gene-0.8-mRNA-1"/>
    </source>
</evidence>
<dbReference type="Proteomes" id="UP000095280">
    <property type="component" value="Unplaced"/>
</dbReference>
<feature type="region of interest" description="Disordered" evidence="1">
    <location>
        <begin position="913"/>
        <end position="998"/>
    </location>
</feature>
<feature type="compositionally biased region" description="Basic residues" evidence="1">
    <location>
        <begin position="1260"/>
        <end position="1279"/>
    </location>
</feature>
<feature type="compositionally biased region" description="Basic residues" evidence="1">
    <location>
        <begin position="1014"/>
        <end position="1024"/>
    </location>
</feature>
<accession>A0A1I8IB90</accession>
<feature type="compositionally biased region" description="Basic and acidic residues" evidence="1">
    <location>
        <begin position="930"/>
        <end position="943"/>
    </location>
</feature>
<sequence length="2101" mass="222296">ICEHCSRKTQMTTRMAVKPEQTAGMRDATLTQLVSGVLLQPLAQLAKLLGHRRRQVAVELAAEVGLQLLALVQPEVHGHGEQRVDVDGAVKAFQVQRVRLGQAADGRVHSAVLVVHPAADPVQHAAVLAKAGPHELAVLAFAEPVHVEDLRQLEAGLLVEAQPVVDVVGKVVAEERAHGEGVVHDHLGVVLSCRGGLRAHRSAKEDAVAPVVGLKHQRHPGWPAAAEDDGADGNAGRALPVGVHGGALRGRGAEAGVGVRGQDAVVRRPHLALPAGDADRGVHLGSGTAAGTSSSSHPPAHLLLEALPEDAAIVSLGHIGEDGVSLNRLHGVGIRVAAGAGRHAEEPGLRVDGPQDALGVEFHPGDVVANALDLKGAGSREANNYSKQFITLIFHNHLYFKMSKCRLHHGQVGLSTGRWECSSNILLLALWIGDAKDEHVLSQPAFPLGQDGAQAQGKALLAQQRVATIARPEAGDLVAIGNLGRRQPVAQLAFDALLGHRDSFALVRGADDGLTLDAGNIGRVRAHQPAVVHLAQRFGNASASHDFQKAFVLFLGAVAQVHIVRLADVGLLFNVIASNAQPVNTAKSGMFPWAAPKEPPAESVRNNCPAVWGNGLDDGDNSISMDEIEARFRNKQVIVLSRFHEKERRTYRNLAMKSKRVVEVLTGEYLGISHDMSIEKEKNTPSWIAVGACRFRDGKKGYEWMDSDPNFMGNDLLSHTHEAWLIKLDEAEATKDGNNIWFLNNVFCKREDVPAAIEKLNGLKRGIQKYSGRVVANNNLGLRIKGNSTAPEYIILIQFRSFQYYRDWMKSQEGFEFLDVVNPLGDRESLLFALCPDFPSPSEWKSNDDLADYIKMHGSVKIEEHRGSSPMYCTAKLFNRVLLSRLQPRPDLLEAAHSDSVLRFSGAFVPIGGSSGSGSRGGHRGGLGDGDGRRSDDRREAHRQGHQAAGGCGSGQGVPVGQRGEAGVGPGRVGRACAPARPVEGGDGGGGVGGEAGSGFAKEVQTNCGFTPAVRRRRWRRRQAQARTAAPTAVTAAAPKAARSGAGGHPATRACSWLQLESLAASGRRPLLSRRLEISELPSASVASSVAVSGCPSEGRSSCREPAGSVGPAPGCSRTRSGWLEEVRRTRRPFWLRSSGARRICSPAPVRAAPLSEAAARSQLKRRRHSRTGATVTDSLTRRPRHSQVTVAVHSAGGCLSSASSASGGAARVIRPSCWTVKGRPVLASAVQLSGDTRLPKLKALTVAIVVPAGAQRDTRGRRGSSSRRRGRRTSRSSRRNWLDGPPPTAEQFNWKWLRSLPEPRAGSGTVSATCGLPGTAEMAKSMPKKARALELARLRAALLTPDGCLRKLVAMARRAGSQLNKAEPAGRSSDTFSVRLCRGHSVSRWTPSAGGACSRSSSSSGKSSRGQTAAVMEPVLTLTGARGGPTGSGMSVVARQLEELRIDAVAQRLWNFADDGAAHLCGRVLPQLPDGGVAIEGGSLSGDADRLNGSCSKTSNAAARIRSSFSAFATACSSTRAPRAVLTRNAPAGRQYLTQGLQYLIHSRLTRPHQPYGVLIDEMLVVLIKRAVQADAVTLEQQVLQRVNSLHTQRLLDAVRQSHGGADASKPDDAEGVTADPGTGRGGLAKVLGAGHLLAVAEHVGQPEDGDAHLAGGLDVNVVNPTANADDDAEALEFGEVLPAELDGVPHQGANRFVQHLLVDLASRVSVAEGHSGDVLEHRHFNGAVATVQQSHQRPLFYLGKKGNIGQDYAMGHGRTAREFPDRSVLGQEIKAQGFGQFSSNQGPGSPHRVGLVLLLGLVLDHGVAGDGQRVAADLEAGPDHSVSKVVVLAAPAEEQIRKSVDGLELPRREGAGAAEDGGVGQAVLELVHGRAHVPGVGTAPVHVVIVLGQQVNVVEDEAVGLEQPHGLLEANVEQHGPIEPRGARLRRLALASLTKSSSGNNYLRLILTCSMANTLKCSCCRCSMGTRLARNSRRWASLFLKGTTMATRCRAWQSAGRDPPCRTSGNWAANSDQEGDLTGSDRISALGSRPRSLGGTLGHSGSLLAAESAGSKSASASEALLLPSSSGRSMRRPAAAEVGAVPLAMWRPPSGRPGV</sequence>
<evidence type="ECO:0000313" key="2">
    <source>
        <dbReference type="Proteomes" id="UP000095280"/>
    </source>
</evidence>
<protein>
    <submittedName>
        <fullName evidence="3">Calpain catalytic domain-containing protein</fullName>
    </submittedName>
</protein>
<dbReference type="WBParaSite" id="maker-uti_cns_0011259-snap-gene-0.8-mRNA-1">
    <property type="protein sequence ID" value="maker-uti_cns_0011259-snap-gene-0.8-mRNA-1"/>
    <property type="gene ID" value="maker-uti_cns_0011259-snap-gene-0.8"/>
</dbReference>
<feature type="compositionally biased region" description="Gly residues" evidence="1">
    <location>
        <begin position="913"/>
        <end position="929"/>
    </location>
</feature>
<feature type="region of interest" description="Disordered" evidence="1">
    <location>
        <begin position="1997"/>
        <end position="2040"/>
    </location>
</feature>
<feature type="compositionally biased region" description="Polar residues" evidence="1">
    <location>
        <begin position="2009"/>
        <end position="2018"/>
    </location>
</feature>
<feature type="compositionally biased region" description="Low complexity" evidence="1">
    <location>
        <begin position="1393"/>
        <end position="1411"/>
    </location>
</feature>
<feature type="compositionally biased region" description="Low complexity" evidence="1">
    <location>
        <begin position="285"/>
        <end position="297"/>
    </location>
</feature>
<feature type="compositionally biased region" description="Low complexity" evidence="1">
    <location>
        <begin position="1025"/>
        <end position="1044"/>
    </location>
</feature>
<feature type="region of interest" description="Disordered" evidence="1">
    <location>
        <begin position="1602"/>
        <end position="1623"/>
    </location>
</feature>